<gene>
    <name evidence="1" type="ORF">Lalb_Chr09g0331401</name>
</gene>
<organism evidence="1 2">
    <name type="scientific">Lupinus albus</name>
    <name type="common">White lupine</name>
    <name type="synonym">Lupinus termis</name>
    <dbReference type="NCBI Taxonomy" id="3870"/>
    <lineage>
        <taxon>Eukaryota</taxon>
        <taxon>Viridiplantae</taxon>
        <taxon>Streptophyta</taxon>
        <taxon>Embryophyta</taxon>
        <taxon>Tracheophyta</taxon>
        <taxon>Spermatophyta</taxon>
        <taxon>Magnoliopsida</taxon>
        <taxon>eudicotyledons</taxon>
        <taxon>Gunneridae</taxon>
        <taxon>Pentapetalae</taxon>
        <taxon>rosids</taxon>
        <taxon>fabids</taxon>
        <taxon>Fabales</taxon>
        <taxon>Fabaceae</taxon>
        <taxon>Papilionoideae</taxon>
        <taxon>50 kb inversion clade</taxon>
        <taxon>genistoids sensu lato</taxon>
        <taxon>core genistoids</taxon>
        <taxon>Genisteae</taxon>
        <taxon>Lupinus</taxon>
    </lineage>
</organism>
<proteinExistence type="predicted"/>
<name>A0A6A4Q0G9_LUPAL</name>
<accession>A0A6A4Q0G9</accession>
<dbReference type="Proteomes" id="UP000447434">
    <property type="component" value="Chromosome 9"/>
</dbReference>
<sequence>MVLSIGVDADLAARSPTSFNRSRQYFLWQRLIPSLVLATSIPMKYFNLPRSSMLNFSLRICLTNWISCKSFPARTKSST</sequence>
<evidence type="ECO:0000313" key="2">
    <source>
        <dbReference type="Proteomes" id="UP000447434"/>
    </source>
</evidence>
<dbReference type="EMBL" id="WOCE01000009">
    <property type="protein sequence ID" value="KAE9607565.1"/>
    <property type="molecule type" value="Genomic_DNA"/>
</dbReference>
<keyword evidence="2" id="KW-1185">Reference proteome</keyword>
<comment type="caution">
    <text evidence="1">The sequence shown here is derived from an EMBL/GenBank/DDBJ whole genome shotgun (WGS) entry which is preliminary data.</text>
</comment>
<evidence type="ECO:0000313" key="1">
    <source>
        <dbReference type="EMBL" id="KAE9607565.1"/>
    </source>
</evidence>
<dbReference type="AlphaFoldDB" id="A0A6A4Q0G9"/>
<protein>
    <submittedName>
        <fullName evidence="1">Uncharacterized protein</fullName>
    </submittedName>
</protein>
<reference evidence="2" key="1">
    <citation type="journal article" date="2020" name="Nat. Commun.">
        <title>Genome sequence of the cluster root forming white lupin.</title>
        <authorList>
            <person name="Hufnagel B."/>
            <person name="Marques A."/>
            <person name="Soriano A."/>
            <person name="Marques L."/>
            <person name="Divol F."/>
            <person name="Doumas P."/>
            <person name="Sallet E."/>
            <person name="Mancinotti D."/>
            <person name="Carrere S."/>
            <person name="Marande W."/>
            <person name="Arribat S."/>
            <person name="Keller J."/>
            <person name="Huneau C."/>
            <person name="Blein T."/>
            <person name="Aime D."/>
            <person name="Laguerre M."/>
            <person name="Taylor J."/>
            <person name="Schubert V."/>
            <person name="Nelson M."/>
            <person name="Geu-Flores F."/>
            <person name="Crespi M."/>
            <person name="Gallardo-Guerrero K."/>
            <person name="Delaux P.-M."/>
            <person name="Salse J."/>
            <person name="Berges H."/>
            <person name="Guyot R."/>
            <person name="Gouzy J."/>
            <person name="Peret B."/>
        </authorList>
    </citation>
    <scope>NUCLEOTIDE SEQUENCE [LARGE SCALE GENOMIC DNA]</scope>
    <source>
        <strain evidence="2">cv. Amiga</strain>
    </source>
</reference>